<dbReference type="Gene3D" id="2.10.290.10">
    <property type="entry name" value="YfgJ-like"/>
    <property type="match status" value="1"/>
</dbReference>
<dbReference type="PANTHER" id="PTHR36718">
    <property type="entry name" value="OS05G0435400 PROTEIN"/>
    <property type="match status" value="1"/>
</dbReference>
<reference evidence="3 4" key="1">
    <citation type="journal article" date="2015" name="Genome Announc.">
        <title>Expanding the biotechnology potential of lactobacilli through comparative genomics of 213 strains and associated genera.</title>
        <authorList>
            <person name="Sun Z."/>
            <person name="Harris H.M."/>
            <person name="McCann A."/>
            <person name="Guo C."/>
            <person name="Argimon S."/>
            <person name="Zhang W."/>
            <person name="Yang X."/>
            <person name="Jeffery I.B."/>
            <person name="Cooney J.C."/>
            <person name="Kagawa T.F."/>
            <person name="Liu W."/>
            <person name="Song Y."/>
            <person name="Salvetti E."/>
            <person name="Wrobel A."/>
            <person name="Rasinkangas P."/>
            <person name="Parkhill J."/>
            <person name="Rea M.C."/>
            <person name="O'Sullivan O."/>
            <person name="Ritari J."/>
            <person name="Douillard F.P."/>
            <person name="Paul Ross R."/>
            <person name="Yang R."/>
            <person name="Briner A.E."/>
            <person name="Felis G.E."/>
            <person name="de Vos W.M."/>
            <person name="Barrangou R."/>
            <person name="Klaenhammer T.R."/>
            <person name="Caufield P.W."/>
            <person name="Cui Y."/>
            <person name="Zhang H."/>
            <person name="O'Toole P.W."/>
        </authorList>
    </citation>
    <scope>NUCLEOTIDE SEQUENCE [LARGE SCALE GENOMIC DNA]</scope>
    <source>
        <strain evidence="3 4">DSM 20405</strain>
    </source>
</reference>
<feature type="transmembrane region" description="Helical" evidence="1">
    <location>
        <begin position="466"/>
        <end position="487"/>
    </location>
</feature>
<feature type="transmembrane region" description="Helical" evidence="1">
    <location>
        <begin position="197"/>
        <end position="215"/>
    </location>
</feature>
<name>A0A0R2HJB8_9FIRM</name>
<dbReference type="EMBL" id="JQBL01000015">
    <property type="protein sequence ID" value="KRN50028.1"/>
    <property type="molecule type" value="Genomic_DNA"/>
</dbReference>
<dbReference type="InterPro" id="IPR053281">
    <property type="entry name" value="Double_zinc_ribbon"/>
</dbReference>
<proteinExistence type="predicted"/>
<evidence type="ECO:0000313" key="3">
    <source>
        <dbReference type="EMBL" id="KRN50028.1"/>
    </source>
</evidence>
<gene>
    <name evidence="3" type="ORF">IV49_GL000474</name>
</gene>
<dbReference type="PATRIC" id="fig|1410657.5.peg.501"/>
<organism evidence="3 4">
    <name type="scientific">Kandleria vitulina DSM 20405</name>
    <dbReference type="NCBI Taxonomy" id="1410657"/>
    <lineage>
        <taxon>Bacteria</taxon>
        <taxon>Bacillati</taxon>
        <taxon>Bacillota</taxon>
        <taxon>Erysipelotrichia</taxon>
        <taxon>Erysipelotrichales</taxon>
        <taxon>Coprobacillaceae</taxon>
        <taxon>Kandleria</taxon>
    </lineage>
</organism>
<accession>A0A0R2HJB8</accession>
<feature type="transmembrane region" description="Helical" evidence="1">
    <location>
        <begin position="528"/>
        <end position="547"/>
    </location>
</feature>
<keyword evidence="1" id="KW-0472">Membrane</keyword>
<keyword evidence="1" id="KW-0812">Transmembrane</keyword>
<feature type="transmembrane region" description="Helical" evidence="1">
    <location>
        <begin position="52"/>
        <end position="70"/>
    </location>
</feature>
<dbReference type="AlphaFoldDB" id="A0A0R2HJB8"/>
<dbReference type="SUPFAM" id="SSF161187">
    <property type="entry name" value="YfgJ-like"/>
    <property type="match status" value="1"/>
</dbReference>
<feature type="transmembrane region" description="Helical" evidence="1">
    <location>
        <begin position="392"/>
        <end position="415"/>
    </location>
</feature>
<evidence type="ECO:0000259" key="2">
    <source>
        <dbReference type="Pfam" id="PF12773"/>
    </source>
</evidence>
<feature type="transmembrane region" description="Helical" evidence="1">
    <location>
        <begin position="107"/>
        <end position="124"/>
    </location>
</feature>
<keyword evidence="1" id="KW-1133">Transmembrane helix</keyword>
<sequence>MKCLKCGKTYDDKLNFCPFCGEKSHVVQDNIEMDNNYGGTLNRILNIICSKTVLSAICVVAGGLLALSFIKVSSFQSYLETEEISEPFKVLKAASNSISSIPRYFDWSKYLSIYVFVVSLVNAIRKKEIDYIVLSSLSALNAFVLIINSKTVSILKQIMNLDLSSLYSSFYFFSSNESAYRLLKNPDRLVQGIQGEAGFGILFLIAAVLMFIFYLNQPHKYEKFNFKYLETIQKTVSNKYEDLKSEQAKLNSKASCAKCGRTLDVDMKFCPSCGEPVTIEEHKNYCKKCGKEFAKDMNFCPYCGQKAERVKKLVDTQAMREELLRRNGKKLCKKCDKAFNIEMNFCPFCGEKYEIQSENNTIRFAGDKFKESPFFKNYYVQLFTQVKLLSKIGIIVGALLSGTLVLVFGISNAMSTESISSTFESMKAFINVCKIVPVVYYISLIACCFVCIFAIVNLLKEIEIKVFILALVTGINSLLLLGSMNTIKLISGLYSLDLSDAMEGDISSSLVNSAGRFIQDPEQAMKDLTIAFGFGFILLGYCIYLHIQCKKNNSQ</sequence>
<evidence type="ECO:0000256" key="1">
    <source>
        <dbReference type="SAM" id="Phobius"/>
    </source>
</evidence>
<dbReference type="Proteomes" id="UP000051841">
    <property type="component" value="Unassembled WGS sequence"/>
</dbReference>
<keyword evidence="4" id="KW-1185">Reference proteome</keyword>
<evidence type="ECO:0000313" key="4">
    <source>
        <dbReference type="Proteomes" id="UP000051841"/>
    </source>
</evidence>
<dbReference type="InterPro" id="IPR025874">
    <property type="entry name" value="DZR"/>
</dbReference>
<feature type="transmembrane region" description="Helical" evidence="1">
    <location>
        <begin position="131"/>
        <end position="149"/>
    </location>
</feature>
<dbReference type="PANTHER" id="PTHR36718:SF1">
    <property type="entry name" value="DOUBLE ZINC RIBBON PROTEIN MJ0416"/>
    <property type="match status" value="1"/>
</dbReference>
<dbReference type="RefSeq" id="WP_031589216.1">
    <property type="nucleotide sequence ID" value="NZ_JNKN01000014.1"/>
</dbReference>
<protein>
    <recommendedName>
        <fullName evidence="2">DZANK-type domain-containing protein</fullName>
    </recommendedName>
</protein>
<feature type="domain" description="DZANK-type" evidence="2">
    <location>
        <begin position="256"/>
        <end position="304"/>
    </location>
</feature>
<comment type="caution">
    <text evidence="3">The sequence shown here is derived from an EMBL/GenBank/DDBJ whole genome shotgun (WGS) entry which is preliminary data.</text>
</comment>
<feature type="transmembrane region" description="Helical" evidence="1">
    <location>
        <begin position="435"/>
        <end position="459"/>
    </location>
</feature>
<dbReference type="Pfam" id="PF12773">
    <property type="entry name" value="DZR"/>
    <property type="match status" value="1"/>
</dbReference>
<dbReference type="InterPro" id="IPR029037">
    <property type="entry name" value="DUF1407/YfgJ-like_sf"/>
</dbReference>